<dbReference type="OrthoDB" id="9805999at2"/>
<keyword evidence="5 7" id="KW-1133">Transmembrane helix</keyword>
<dbReference type="PROSITE" id="PS50928">
    <property type="entry name" value="ABC_TM1"/>
    <property type="match status" value="1"/>
</dbReference>
<keyword evidence="4 7" id="KW-0812">Transmembrane</keyword>
<dbReference type="NCBIfam" id="TIGR01726">
    <property type="entry name" value="HEQRo_perm_3TM"/>
    <property type="match status" value="1"/>
</dbReference>
<dbReference type="AlphaFoldDB" id="A0A143Z4W1"/>
<comment type="similarity">
    <text evidence="7">Belongs to the binding-protein-dependent transport system permease family.</text>
</comment>
<evidence type="ECO:0000313" key="12">
    <source>
        <dbReference type="Proteomes" id="UP000199280"/>
    </source>
</evidence>
<evidence type="ECO:0000313" key="10">
    <source>
        <dbReference type="EMBL" id="SEJ74311.1"/>
    </source>
</evidence>
<dbReference type="EMBL" id="FNYT01000024">
    <property type="protein sequence ID" value="SEJ74311.1"/>
    <property type="molecule type" value="Genomic_DNA"/>
</dbReference>
<feature type="transmembrane region" description="Helical" evidence="7">
    <location>
        <begin position="69"/>
        <end position="96"/>
    </location>
</feature>
<keyword evidence="3" id="KW-1003">Cell membrane</keyword>
<accession>A0A143Z4W1</accession>
<dbReference type="Gene3D" id="1.10.3720.10">
    <property type="entry name" value="MetI-like"/>
    <property type="match status" value="1"/>
</dbReference>
<keyword evidence="6 7" id="KW-0472">Membrane</keyword>
<evidence type="ECO:0000256" key="5">
    <source>
        <dbReference type="ARBA" id="ARBA00022989"/>
    </source>
</evidence>
<evidence type="ECO:0000259" key="8">
    <source>
        <dbReference type="PROSITE" id="PS50928"/>
    </source>
</evidence>
<evidence type="ECO:0000313" key="9">
    <source>
        <dbReference type="EMBL" id="CZR07428.1"/>
    </source>
</evidence>
<feature type="transmembrane region" description="Helical" evidence="7">
    <location>
        <begin position="23"/>
        <end position="48"/>
    </location>
</feature>
<dbReference type="GO" id="GO:0006865">
    <property type="term" value="P:amino acid transport"/>
    <property type="evidence" value="ECO:0007669"/>
    <property type="project" value="TreeGrafter"/>
</dbReference>
<dbReference type="InterPro" id="IPR010065">
    <property type="entry name" value="AA_ABC_transptr_permease_3TM"/>
</dbReference>
<dbReference type="GO" id="GO:0022857">
    <property type="term" value="F:transmembrane transporter activity"/>
    <property type="evidence" value="ECO:0007669"/>
    <property type="project" value="InterPro"/>
</dbReference>
<dbReference type="PANTHER" id="PTHR30614">
    <property type="entry name" value="MEMBRANE COMPONENT OF AMINO ACID ABC TRANSPORTER"/>
    <property type="match status" value="1"/>
</dbReference>
<proteinExistence type="inferred from homology"/>
<evidence type="ECO:0000256" key="2">
    <source>
        <dbReference type="ARBA" id="ARBA00022448"/>
    </source>
</evidence>
<sequence>MMESIKTVFTPANVSFLMEGLKLALLISVGVVILSIIFGTVLGLLRNYEKKIFGKLAGAYIELFRNTPLLLWMLSCSFLIPGSTITLKGSFALFLYTSAVVAEIVRGGLNSIPKGQFEAGHSQGFSFMQTLRYIVLPQAFKKIIPSLLSQVITTVKDTSFLAGLGIMEFTRSGQVILGKVTKTSEVFMIYAFLALVYFVICFTLSTIVRSWHKRNAEHA</sequence>
<dbReference type="RefSeq" id="WP_068624166.1">
    <property type="nucleotide sequence ID" value="NZ_FJNB01000022.1"/>
</dbReference>
<dbReference type="CDD" id="cd06261">
    <property type="entry name" value="TM_PBP2"/>
    <property type="match status" value="1"/>
</dbReference>
<name>A0A143Z4W1_9LACT</name>
<protein>
    <submittedName>
        <fullName evidence="9">Amino acid abc transporter permease protein 3-tm domain</fullName>
    </submittedName>
    <submittedName>
        <fullName evidence="10">Glutamine transport system permease protein</fullName>
    </submittedName>
</protein>
<dbReference type="InterPro" id="IPR000515">
    <property type="entry name" value="MetI-like"/>
</dbReference>
<feature type="transmembrane region" description="Helical" evidence="7">
    <location>
        <begin position="187"/>
        <end position="208"/>
    </location>
</feature>
<dbReference type="Pfam" id="PF00528">
    <property type="entry name" value="BPD_transp_1"/>
    <property type="match status" value="1"/>
</dbReference>
<dbReference type="SUPFAM" id="SSF161098">
    <property type="entry name" value="MetI-like"/>
    <property type="match status" value="1"/>
</dbReference>
<feature type="domain" description="ABC transmembrane type-1" evidence="8">
    <location>
        <begin position="21"/>
        <end position="208"/>
    </location>
</feature>
<reference evidence="9 11" key="1">
    <citation type="submission" date="2016-02" db="EMBL/GenBank/DDBJ databases">
        <authorList>
            <person name="Wen L."/>
            <person name="He K."/>
            <person name="Yang H."/>
        </authorList>
    </citation>
    <scope>NUCLEOTIDE SEQUENCE [LARGE SCALE GENOMIC DNA]</scope>
    <source>
        <strain evidence="9">Trichococcus_R210</strain>
    </source>
</reference>
<evidence type="ECO:0000313" key="11">
    <source>
        <dbReference type="Proteomes" id="UP000076878"/>
    </source>
</evidence>
<evidence type="ECO:0000256" key="7">
    <source>
        <dbReference type="RuleBase" id="RU363032"/>
    </source>
</evidence>
<dbReference type="InterPro" id="IPR043429">
    <property type="entry name" value="ArtM/GltK/GlnP/TcyL/YhdX-like"/>
</dbReference>
<dbReference type="Proteomes" id="UP000199280">
    <property type="component" value="Unassembled WGS sequence"/>
</dbReference>
<comment type="subcellular location">
    <subcellularLocation>
        <location evidence="1 7">Cell membrane</location>
        <topology evidence="1 7">Multi-pass membrane protein</topology>
    </subcellularLocation>
</comment>
<dbReference type="Proteomes" id="UP000076878">
    <property type="component" value="Unassembled WGS sequence"/>
</dbReference>
<dbReference type="InterPro" id="IPR035906">
    <property type="entry name" value="MetI-like_sf"/>
</dbReference>
<dbReference type="EMBL" id="FJNB01000022">
    <property type="protein sequence ID" value="CZR07428.1"/>
    <property type="molecule type" value="Genomic_DNA"/>
</dbReference>
<evidence type="ECO:0000256" key="4">
    <source>
        <dbReference type="ARBA" id="ARBA00022692"/>
    </source>
</evidence>
<evidence type="ECO:0000256" key="3">
    <source>
        <dbReference type="ARBA" id="ARBA00022475"/>
    </source>
</evidence>
<organism evidence="9 11">
    <name type="scientific">Trichococcus ilyis</name>
    <dbReference type="NCBI Taxonomy" id="640938"/>
    <lineage>
        <taxon>Bacteria</taxon>
        <taxon>Bacillati</taxon>
        <taxon>Bacillota</taxon>
        <taxon>Bacilli</taxon>
        <taxon>Lactobacillales</taxon>
        <taxon>Carnobacteriaceae</taxon>
        <taxon>Trichococcus</taxon>
    </lineage>
</organism>
<gene>
    <name evidence="10" type="ORF">SAMN05216375_12434</name>
    <name evidence="9" type="ORF">TR210_2437</name>
</gene>
<keyword evidence="12" id="KW-1185">Reference proteome</keyword>
<evidence type="ECO:0000256" key="1">
    <source>
        <dbReference type="ARBA" id="ARBA00004651"/>
    </source>
</evidence>
<dbReference type="STRING" id="640938.TR210_2437"/>
<dbReference type="GO" id="GO:0043190">
    <property type="term" value="C:ATP-binding cassette (ABC) transporter complex"/>
    <property type="evidence" value="ECO:0007669"/>
    <property type="project" value="InterPro"/>
</dbReference>
<keyword evidence="2 7" id="KW-0813">Transport</keyword>
<reference evidence="10 12" key="2">
    <citation type="submission" date="2016-10" db="EMBL/GenBank/DDBJ databases">
        <authorList>
            <person name="Varghese N."/>
            <person name="Submissions S."/>
        </authorList>
    </citation>
    <scope>NUCLEOTIDE SEQUENCE [LARGE SCALE GENOMIC DNA]</scope>
    <source>
        <strain evidence="10 12">DSM 22150</strain>
    </source>
</reference>
<dbReference type="PANTHER" id="PTHR30614:SF41">
    <property type="entry name" value="INNER MEMBRANE AMINO-ACID ABC TRANSPORTER PERMEASE PROTEIN YHDY"/>
    <property type="match status" value="1"/>
</dbReference>
<evidence type="ECO:0000256" key="6">
    <source>
        <dbReference type="ARBA" id="ARBA00023136"/>
    </source>
</evidence>